<feature type="transmembrane region" description="Helical" evidence="1">
    <location>
        <begin position="244"/>
        <end position="264"/>
    </location>
</feature>
<dbReference type="InParanoid" id="D1YX47"/>
<evidence type="ECO:0008006" key="4">
    <source>
        <dbReference type="Google" id="ProtNLM"/>
    </source>
</evidence>
<dbReference type="OrthoDB" id="382423at2157"/>
<reference evidence="2 3" key="1">
    <citation type="journal article" date="2007" name="Appl. Environ. Microbiol.">
        <title>Isolation of key methanogens for global methane emission from rice paddy fields: a novel isolate affiliated with the clone cluster rice cluster I.</title>
        <authorList>
            <person name="Sakai S."/>
            <person name="Imachi H."/>
            <person name="Sekiguchi Y."/>
            <person name="Ohashi A."/>
            <person name="Harada H."/>
            <person name="Kamagata Y."/>
        </authorList>
    </citation>
    <scope>NUCLEOTIDE SEQUENCE [LARGE SCALE GENOMIC DNA]</scope>
    <source>
        <strain evidence="3">DSM 17711 / JCM 13418 / NBRC 101707 / SANAE</strain>
    </source>
</reference>
<evidence type="ECO:0000313" key="2">
    <source>
        <dbReference type="EMBL" id="BAI61019.1"/>
    </source>
</evidence>
<name>D1YX47_METPS</name>
<dbReference type="KEGG" id="mpd:MCP_0947"/>
<accession>D1YX47</accession>
<keyword evidence="1" id="KW-0472">Membrane</keyword>
<proteinExistence type="predicted"/>
<feature type="transmembrane region" description="Helical" evidence="1">
    <location>
        <begin position="36"/>
        <end position="57"/>
    </location>
</feature>
<dbReference type="RefSeq" id="WP_012899698.1">
    <property type="nucleotide sequence ID" value="NC_013665.1"/>
</dbReference>
<keyword evidence="1" id="KW-1133">Transmembrane helix</keyword>
<feature type="transmembrane region" description="Helical" evidence="1">
    <location>
        <begin position="271"/>
        <end position="290"/>
    </location>
</feature>
<gene>
    <name evidence="2" type="ordered locus">MCP_0947</name>
</gene>
<feature type="transmembrane region" description="Helical" evidence="1">
    <location>
        <begin position="63"/>
        <end position="85"/>
    </location>
</feature>
<organism evidence="2 3">
    <name type="scientific">Methanocella paludicola (strain DSM 17711 / JCM 13418 / NBRC 101707 / SANAE)</name>
    <dbReference type="NCBI Taxonomy" id="304371"/>
    <lineage>
        <taxon>Archaea</taxon>
        <taxon>Methanobacteriati</taxon>
        <taxon>Methanobacteriota</taxon>
        <taxon>Stenosarchaea group</taxon>
        <taxon>Methanomicrobia</taxon>
        <taxon>Methanocellales</taxon>
        <taxon>Methanocellaceae</taxon>
        <taxon>Methanocella</taxon>
    </lineage>
</organism>
<dbReference type="GO" id="GO:0008233">
    <property type="term" value="F:peptidase activity"/>
    <property type="evidence" value="ECO:0007669"/>
    <property type="project" value="InterPro"/>
</dbReference>
<reference evidence="3" key="3">
    <citation type="journal article" date="2011" name="PLoS ONE">
        <title>Genome sequence of a mesophilic hydrogenotrophic methanogen Methanocella paludicola, the first cultivated representative of the order Methanocellales.</title>
        <authorList>
            <person name="Sakai S."/>
            <person name="Takaki Y."/>
            <person name="Shimamura S."/>
            <person name="Sekine M."/>
            <person name="Tajima T."/>
            <person name="Kosugi H."/>
            <person name="Ichikawa N."/>
            <person name="Tasumi E."/>
            <person name="Hiraki A.T."/>
            <person name="Shimizu A."/>
            <person name="Kato Y."/>
            <person name="Nishiko R."/>
            <person name="Mori K."/>
            <person name="Fujita N."/>
            <person name="Imachi H."/>
            <person name="Takai K."/>
        </authorList>
    </citation>
    <scope>NUCLEOTIDE SEQUENCE [LARGE SCALE GENOMIC DNA]</scope>
    <source>
        <strain evidence="3">DSM 17711 / JCM 13418 / NBRC 101707 / SANAE</strain>
    </source>
</reference>
<protein>
    <recommendedName>
        <fullName evidence="4">PrsW family intramembrane metalloprotease</fullName>
    </recommendedName>
</protein>
<evidence type="ECO:0000313" key="3">
    <source>
        <dbReference type="Proteomes" id="UP000001882"/>
    </source>
</evidence>
<dbReference type="Proteomes" id="UP000001882">
    <property type="component" value="Chromosome"/>
</dbReference>
<evidence type="ECO:0000256" key="1">
    <source>
        <dbReference type="SAM" id="Phobius"/>
    </source>
</evidence>
<dbReference type="EMBL" id="AP011532">
    <property type="protein sequence ID" value="BAI61019.1"/>
    <property type="molecule type" value="Genomic_DNA"/>
</dbReference>
<feature type="transmembrane region" description="Helical" evidence="1">
    <location>
        <begin position="310"/>
        <end position="332"/>
    </location>
</feature>
<keyword evidence="3" id="KW-1185">Reference proteome</keyword>
<dbReference type="GeneID" id="8682812"/>
<feature type="transmembrane region" description="Helical" evidence="1">
    <location>
        <begin position="97"/>
        <end position="114"/>
    </location>
</feature>
<dbReference type="eggNOG" id="arCOG02985">
    <property type="taxonomic scope" value="Archaea"/>
</dbReference>
<keyword evidence="1" id="KW-0812">Transmembrane</keyword>
<dbReference type="Pfam" id="PF13367">
    <property type="entry name" value="PrsW-protease"/>
    <property type="match status" value="1"/>
</dbReference>
<dbReference type="AlphaFoldDB" id="D1YX47"/>
<sequence length="441" mass="49405">MAQDNRSISQQAQAVTVAPPAKAVSKPPAPVKLSKLAMIQIVAFIIIGIWSVINIALLMTNRITFQGIIWALWWPAIFLVQYTVLTTPWRAITVKEIGRMFLIGMGLVFFASYWSEQLMVAVITAFSDFNPLYIILRSSFVLGPGVNIMADVASPICEETVKILPVIIFLLIAGRGYWKRALGPLDVALLGGASGAGFFFMENIARVISGYWERLGPDRSSWVAGPGFNPFYIFPDAYHSGPSIWLGHPEATMFIGLALGYGLFIRKKFKLWPIIPAIAFVWVTWLHFMINGSDLLGDLWWGKIVLMLRLNGGLAIYALELGLLGALAIAMITKYLYLKNDKEATLAVVLKDLQAFIKATPGQPMVVAKKLWSLRHFWSFRHAVAYGRFYLKQQKPSQIKRKWVYWLADLREQALGRPKYVMRRKAAAPVKPVVTEDNPAS</sequence>
<dbReference type="InterPro" id="IPR026898">
    <property type="entry name" value="PrsW"/>
</dbReference>
<reference evidence="2 3" key="2">
    <citation type="journal article" date="2008" name="Int. J. Syst. Evol. Microbiol.">
        <title>Methanocella paludicola gen. nov., sp. nov., a methane-producing archaeon, the first isolate of the lineage 'Rice Cluster I', and proposal of the new archaeal order Methanocellales ord. nov.</title>
        <authorList>
            <person name="Sakai S."/>
            <person name="Imachi H."/>
            <person name="Hanada S."/>
            <person name="Ohashi A."/>
            <person name="Harada H."/>
            <person name="Kamagata Y."/>
        </authorList>
    </citation>
    <scope>NUCLEOTIDE SEQUENCE [LARGE SCALE GENOMIC DNA]</scope>
    <source>
        <strain evidence="3">DSM 17711 / JCM 13418 / NBRC 101707 / SANAE</strain>
    </source>
</reference>